<evidence type="ECO:0000313" key="15">
    <source>
        <dbReference type="Proteomes" id="UP001152799"/>
    </source>
</evidence>
<proteinExistence type="inferred from homology"/>
<keyword evidence="8" id="KW-0704">Schiff base</keyword>
<dbReference type="Proteomes" id="UP001152799">
    <property type="component" value="Chromosome 3"/>
</dbReference>
<evidence type="ECO:0000256" key="3">
    <source>
        <dbReference type="ARBA" id="ARBA00006324"/>
    </source>
</evidence>
<evidence type="ECO:0000256" key="12">
    <source>
        <dbReference type="PIRSR" id="PIRSR001365-1"/>
    </source>
</evidence>
<evidence type="ECO:0000313" key="14">
    <source>
        <dbReference type="EMBL" id="CAG9766234.1"/>
    </source>
</evidence>
<organism evidence="14 15">
    <name type="scientific">Ceutorhynchus assimilis</name>
    <name type="common">cabbage seed weevil</name>
    <dbReference type="NCBI Taxonomy" id="467358"/>
    <lineage>
        <taxon>Eukaryota</taxon>
        <taxon>Metazoa</taxon>
        <taxon>Ecdysozoa</taxon>
        <taxon>Arthropoda</taxon>
        <taxon>Hexapoda</taxon>
        <taxon>Insecta</taxon>
        <taxon>Pterygota</taxon>
        <taxon>Neoptera</taxon>
        <taxon>Endopterygota</taxon>
        <taxon>Coleoptera</taxon>
        <taxon>Polyphaga</taxon>
        <taxon>Cucujiformia</taxon>
        <taxon>Curculionidae</taxon>
        <taxon>Ceutorhynchinae</taxon>
        <taxon>Ceutorhynchus</taxon>
    </lineage>
</organism>
<comment type="subunit">
    <text evidence="4">Homotetramer.</text>
</comment>
<comment type="subcellular location">
    <subcellularLocation>
        <location evidence="1">Cytoplasm</location>
    </subcellularLocation>
</comment>
<keyword evidence="6" id="KW-0963">Cytoplasm</keyword>
<evidence type="ECO:0000256" key="11">
    <source>
        <dbReference type="PIRNR" id="PIRNR001365"/>
    </source>
</evidence>
<sequence length="300" mass="32774">MATFTYRGLMAPVFTAFNKDWSVNTKVIPTYAKFLADRGLTSVLVHGSTGEGPALSVAERKTITEAWVAAAKTTKQHVMIQVGGCPLPDVLELAKHAEQVGADSILCLPELYFKANTAQELIDYLKNVAAAAPNTPLLYYHIPMWSGVHVNMEQFLNLSVGQIPSFHGIKYTSNDLSEAYNALKAADGRYAVFLGADTLVQPAFALGFDSVIATGLNFLPEHFVKLVALVKENKIVEARNVQAKITAAVKAVSKHGHWIPTMKVAMNSFTSVDVGLAREPLKNLTQEQVKQIQTEVKQYV</sequence>
<comment type="catalytic activity">
    <reaction evidence="10">
        <text>aceneuramate = aldehydo-N-acetyl-D-mannosamine + pyruvate</text>
        <dbReference type="Rhea" id="RHEA:23296"/>
        <dbReference type="ChEBI" id="CHEBI:15361"/>
        <dbReference type="ChEBI" id="CHEBI:17122"/>
        <dbReference type="ChEBI" id="CHEBI:173083"/>
        <dbReference type="EC" id="4.1.3.3"/>
    </reaction>
</comment>
<dbReference type="EMBL" id="OU892279">
    <property type="protein sequence ID" value="CAG9766234.1"/>
    <property type="molecule type" value="Genomic_DNA"/>
</dbReference>
<feature type="binding site" evidence="13">
    <location>
        <position position="49"/>
    </location>
    <ligand>
        <name>pyruvate</name>
        <dbReference type="ChEBI" id="CHEBI:15361"/>
    </ligand>
</feature>
<evidence type="ECO:0000256" key="1">
    <source>
        <dbReference type="ARBA" id="ARBA00004496"/>
    </source>
</evidence>
<evidence type="ECO:0000256" key="7">
    <source>
        <dbReference type="ARBA" id="ARBA00023239"/>
    </source>
</evidence>
<evidence type="ECO:0000256" key="5">
    <source>
        <dbReference type="ARBA" id="ARBA00012911"/>
    </source>
</evidence>
<accession>A0A9N9MKT7</accession>
<dbReference type="SMART" id="SM01130">
    <property type="entry name" value="DHDPS"/>
    <property type="match status" value="1"/>
</dbReference>
<evidence type="ECO:0000256" key="8">
    <source>
        <dbReference type="ARBA" id="ARBA00023270"/>
    </source>
</evidence>
<dbReference type="PIRSF" id="PIRSF001365">
    <property type="entry name" value="DHDPS"/>
    <property type="match status" value="1"/>
</dbReference>
<name>A0A9N9MKT7_9CUCU</name>
<evidence type="ECO:0000256" key="4">
    <source>
        <dbReference type="ARBA" id="ARBA00011881"/>
    </source>
</evidence>
<dbReference type="Pfam" id="PF00701">
    <property type="entry name" value="DHDPS"/>
    <property type="match status" value="1"/>
</dbReference>
<keyword evidence="9" id="KW-0119">Carbohydrate metabolism</keyword>
<comment type="similarity">
    <text evidence="3">Belongs to the DapA family. NanA subfamily.</text>
</comment>
<dbReference type="PRINTS" id="PR00146">
    <property type="entry name" value="DHPICSNTHASE"/>
</dbReference>
<reference evidence="14" key="1">
    <citation type="submission" date="2022-01" db="EMBL/GenBank/DDBJ databases">
        <authorList>
            <person name="King R."/>
        </authorList>
    </citation>
    <scope>NUCLEOTIDE SEQUENCE</scope>
</reference>
<dbReference type="GO" id="GO:0008747">
    <property type="term" value="F:N-acetylneuraminate lyase activity"/>
    <property type="evidence" value="ECO:0007669"/>
    <property type="project" value="UniProtKB-EC"/>
</dbReference>
<dbReference type="SUPFAM" id="SSF51569">
    <property type="entry name" value="Aldolase"/>
    <property type="match status" value="1"/>
</dbReference>
<feature type="active site" description="Proton donor/acceptor" evidence="12">
    <location>
        <position position="140"/>
    </location>
</feature>
<evidence type="ECO:0000256" key="10">
    <source>
        <dbReference type="ARBA" id="ARBA00044906"/>
    </source>
</evidence>
<keyword evidence="15" id="KW-1185">Reference proteome</keyword>
<dbReference type="OrthoDB" id="191315at2759"/>
<feature type="active site" description="Schiff-base intermediate with substrate" evidence="12">
    <location>
        <position position="170"/>
    </location>
</feature>
<dbReference type="GO" id="GO:0005737">
    <property type="term" value="C:cytoplasm"/>
    <property type="evidence" value="ECO:0007669"/>
    <property type="project" value="UniProtKB-SubCell"/>
</dbReference>
<dbReference type="PANTHER" id="PTHR12128:SF21">
    <property type="entry name" value="N-ACETYLNEURAMINATE LYASE"/>
    <property type="match status" value="1"/>
</dbReference>
<evidence type="ECO:0000256" key="2">
    <source>
        <dbReference type="ARBA" id="ARBA00004878"/>
    </source>
</evidence>
<dbReference type="Gene3D" id="3.20.20.70">
    <property type="entry name" value="Aldolase class I"/>
    <property type="match status" value="1"/>
</dbReference>
<comment type="pathway">
    <text evidence="2">Amino-sugar metabolism; N-acetylneuraminate degradation.</text>
</comment>
<evidence type="ECO:0000256" key="13">
    <source>
        <dbReference type="PIRSR" id="PIRSR001365-2"/>
    </source>
</evidence>
<evidence type="ECO:0000256" key="9">
    <source>
        <dbReference type="ARBA" id="ARBA00023277"/>
    </source>
</evidence>
<evidence type="ECO:0000256" key="6">
    <source>
        <dbReference type="ARBA" id="ARBA00022490"/>
    </source>
</evidence>
<dbReference type="InterPro" id="IPR020624">
    <property type="entry name" value="Schiff_base-form_aldolases_CS"/>
</dbReference>
<dbReference type="PROSITE" id="PS00665">
    <property type="entry name" value="DHDPS_1"/>
    <property type="match status" value="1"/>
</dbReference>
<protein>
    <recommendedName>
        <fullName evidence="5">N-acetylneuraminate lyase</fullName>
        <ecNumber evidence="5">4.1.3.3</ecNumber>
    </recommendedName>
</protein>
<dbReference type="InterPro" id="IPR002220">
    <property type="entry name" value="DapA-like"/>
</dbReference>
<dbReference type="EC" id="4.1.3.3" evidence="5"/>
<dbReference type="PANTHER" id="PTHR12128">
    <property type="entry name" value="DIHYDRODIPICOLINATE SYNTHASE"/>
    <property type="match status" value="1"/>
</dbReference>
<dbReference type="InterPro" id="IPR013785">
    <property type="entry name" value="Aldolase_TIM"/>
</dbReference>
<feature type="binding site" evidence="13">
    <location>
        <position position="212"/>
    </location>
    <ligand>
        <name>pyruvate</name>
        <dbReference type="ChEBI" id="CHEBI:15361"/>
    </ligand>
</feature>
<gene>
    <name evidence="14" type="ORF">CEUTPL_LOCUS6821</name>
</gene>
<keyword evidence="7 11" id="KW-0456">Lyase</keyword>
<dbReference type="AlphaFoldDB" id="A0A9N9MKT7"/>